<dbReference type="SMART" id="SM00397">
    <property type="entry name" value="t_SNARE"/>
    <property type="match status" value="1"/>
</dbReference>
<feature type="coiled-coil region" evidence="9">
    <location>
        <begin position="174"/>
        <end position="201"/>
    </location>
</feature>
<evidence type="ECO:0000259" key="11">
    <source>
        <dbReference type="PROSITE" id="PS50192"/>
    </source>
</evidence>
<dbReference type="Proteomes" id="UP001190700">
    <property type="component" value="Unassembled WGS sequence"/>
</dbReference>
<reference evidence="12 13" key="1">
    <citation type="journal article" date="2015" name="Genome Biol. Evol.">
        <title>Comparative Genomics of a Bacterivorous Green Alga Reveals Evolutionary Causalities and Consequences of Phago-Mixotrophic Mode of Nutrition.</title>
        <authorList>
            <person name="Burns J.A."/>
            <person name="Paasch A."/>
            <person name="Narechania A."/>
            <person name="Kim E."/>
        </authorList>
    </citation>
    <scope>NUCLEOTIDE SEQUENCE [LARGE SCALE GENOMIC DNA]</scope>
    <source>
        <strain evidence="12 13">PLY_AMNH</strain>
    </source>
</reference>
<keyword evidence="5 10" id="KW-1133">Transmembrane helix</keyword>
<name>A0AAE0L984_9CHLO</name>
<proteinExistence type="inferred from homology"/>
<keyword evidence="4" id="KW-0653">Protein transport</keyword>
<evidence type="ECO:0000313" key="13">
    <source>
        <dbReference type="Proteomes" id="UP001190700"/>
    </source>
</evidence>
<dbReference type="GO" id="GO:0005484">
    <property type="term" value="F:SNAP receptor activity"/>
    <property type="evidence" value="ECO:0007669"/>
    <property type="project" value="InterPro"/>
</dbReference>
<dbReference type="CDD" id="cd21445">
    <property type="entry name" value="SNARE_NTD_AtSYP61-like"/>
    <property type="match status" value="1"/>
</dbReference>
<evidence type="ECO:0000256" key="9">
    <source>
        <dbReference type="SAM" id="Coils"/>
    </source>
</evidence>
<dbReference type="InterPro" id="IPR015260">
    <property type="entry name" value="Syntaxin-6/10/61_N"/>
</dbReference>
<dbReference type="InterPro" id="IPR010989">
    <property type="entry name" value="SNARE"/>
</dbReference>
<dbReference type="SUPFAM" id="SSF58038">
    <property type="entry name" value="SNARE fusion complex"/>
    <property type="match status" value="1"/>
</dbReference>
<evidence type="ECO:0000256" key="5">
    <source>
        <dbReference type="ARBA" id="ARBA00022989"/>
    </source>
</evidence>
<dbReference type="EMBL" id="LGRX02006587">
    <property type="protein sequence ID" value="KAK3276365.1"/>
    <property type="molecule type" value="Genomic_DNA"/>
</dbReference>
<evidence type="ECO:0000256" key="7">
    <source>
        <dbReference type="ARBA" id="ARBA00023136"/>
    </source>
</evidence>
<dbReference type="PANTHER" id="PTHR12791">
    <property type="entry name" value="GOLGI SNARE BET1-RELATED"/>
    <property type="match status" value="1"/>
</dbReference>
<dbReference type="Gene3D" id="1.20.58.90">
    <property type="match status" value="1"/>
</dbReference>
<evidence type="ECO:0000313" key="12">
    <source>
        <dbReference type="EMBL" id="KAK3276365.1"/>
    </source>
</evidence>
<dbReference type="GO" id="GO:0006886">
    <property type="term" value="P:intracellular protein transport"/>
    <property type="evidence" value="ECO:0007669"/>
    <property type="project" value="InterPro"/>
</dbReference>
<dbReference type="Pfam" id="PF09177">
    <property type="entry name" value="STX6_10_61_N"/>
    <property type="match status" value="1"/>
</dbReference>
<comment type="subcellular location">
    <subcellularLocation>
        <location evidence="8">Golgi apparatus</location>
        <location evidence="8">trans-Golgi network membrane</location>
        <topology evidence="8">Single-pass type IV membrane protein</topology>
    </subcellularLocation>
</comment>
<sequence>MSIQDPFYLVREEIQDSVKEIQTNFSKFDRLPRGNAEKSRLASEVHSVCESILWQLGELDSATDFAARNFQRFQLDDDEVESRRKWTQSTRAQIDLMVVGVSETKNETRVGRGTSRSSLQDKLNSAIEDENQDAINQSESEQQMLMREQDVQLDEISDHVTRLGQVGLTIGQELEDQATLLEDLEGDLDGTQARLLAVQRKLTQVIKKTGMMGQIGIIIFLLVILVVLCAIAFT</sequence>
<dbReference type="GO" id="GO:0005802">
    <property type="term" value="C:trans-Golgi network"/>
    <property type="evidence" value="ECO:0007669"/>
    <property type="project" value="UniProtKB-ARBA"/>
</dbReference>
<dbReference type="GO" id="GO:0031090">
    <property type="term" value="C:organelle membrane"/>
    <property type="evidence" value="ECO:0007669"/>
    <property type="project" value="UniProtKB-ARBA"/>
</dbReference>
<dbReference type="InterPro" id="IPR006012">
    <property type="entry name" value="Syntaxin/epimorphin_CS"/>
</dbReference>
<protein>
    <recommendedName>
        <fullName evidence="11">t-SNARE coiled-coil homology domain-containing protein</fullName>
    </recommendedName>
</protein>
<feature type="transmembrane region" description="Helical" evidence="10">
    <location>
        <begin position="210"/>
        <end position="233"/>
    </location>
</feature>
<dbReference type="GO" id="GO:0048193">
    <property type="term" value="P:Golgi vesicle transport"/>
    <property type="evidence" value="ECO:0007669"/>
    <property type="project" value="InterPro"/>
</dbReference>
<keyword evidence="13" id="KW-1185">Reference proteome</keyword>
<evidence type="ECO:0000256" key="8">
    <source>
        <dbReference type="ARBA" id="ARBA00037801"/>
    </source>
</evidence>
<evidence type="ECO:0000256" key="4">
    <source>
        <dbReference type="ARBA" id="ARBA00022927"/>
    </source>
</evidence>
<dbReference type="PROSITE" id="PS50192">
    <property type="entry name" value="T_SNARE"/>
    <property type="match status" value="1"/>
</dbReference>
<evidence type="ECO:0000256" key="1">
    <source>
        <dbReference type="ARBA" id="ARBA00009063"/>
    </source>
</evidence>
<comment type="similarity">
    <text evidence="1">Belongs to the syntaxin family.</text>
</comment>
<keyword evidence="9" id="KW-0175">Coiled coil</keyword>
<gene>
    <name evidence="12" type="ORF">CYMTET_15552</name>
</gene>
<keyword evidence="3 10" id="KW-0812">Transmembrane</keyword>
<dbReference type="AlphaFoldDB" id="A0AAE0L984"/>
<evidence type="ECO:0000256" key="2">
    <source>
        <dbReference type="ARBA" id="ARBA00022448"/>
    </source>
</evidence>
<evidence type="ECO:0000256" key="6">
    <source>
        <dbReference type="ARBA" id="ARBA00023034"/>
    </source>
</evidence>
<accession>A0AAE0L984</accession>
<organism evidence="12 13">
    <name type="scientific">Cymbomonas tetramitiformis</name>
    <dbReference type="NCBI Taxonomy" id="36881"/>
    <lineage>
        <taxon>Eukaryota</taxon>
        <taxon>Viridiplantae</taxon>
        <taxon>Chlorophyta</taxon>
        <taxon>Pyramimonadophyceae</taxon>
        <taxon>Pyramimonadales</taxon>
        <taxon>Pyramimonadaceae</taxon>
        <taxon>Cymbomonas</taxon>
    </lineage>
</organism>
<feature type="domain" description="T-SNARE coiled-coil homology" evidence="11">
    <location>
        <begin position="143"/>
        <end position="205"/>
    </location>
</feature>
<evidence type="ECO:0000256" key="3">
    <source>
        <dbReference type="ARBA" id="ARBA00022692"/>
    </source>
</evidence>
<dbReference type="SUPFAM" id="SSF47661">
    <property type="entry name" value="t-snare proteins"/>
    <property type="match status" value="1"/>
</dbReference>
<keyword evidence="2" id="KW-0813">Transport</keyword>
<keyword evidence="6" id="KW-0333">Golgi apparatus</keyword>
<keyword evidence="7 10" id="KW-0472">Membrane</keyword>
<dbReference type="FunFam" id="1.20.58.90:FF:000004">
    <property type="entry name" value="Syntaxin 10"/>
    <property type="match status" value="1"/>
</dbReference>
<dbReference type="InterPro" id="IPR000727">
    <property type="entry name" value="T_SNARE_dom"/>
</dbReference>
<dbReference type="Gene3D" id="1.20.5.110">
    <property type="match status" value="1"/>
</dbReference>
<evidence type="ECO:0000256" key="10">
    <source>
        <dbReference type="SAM" id="Phobius"/>
    </source>
</evidence>
<comment type="caution">
    <text evidence="12">The sequence shown here is derived from an EMBL/GenBank/DDBJ whole genome shotgun (WGS) entry which is preliminary data.</text>
</comment>
<dbReference type="CDD" id="cd15841">
    <property type="entry name" value="SNARE_Qc"/>
    <property type="match status" value="1"/>
</dbReference>
<dbReference type="PROSITE" id="PS00914">
    <property type="entry name" value="SYNTAXIN"/>
    <property type="match status" value="1"/>
</dbReference>